<comment type="caution">
    <text evidence="3">The sequence shown here is derived from an EMBL/GenBank/DDBJ whole genome shotgun (WGS) entry which is preliminary data.</text>
</comment>
<feature type="domain" description="NAD-dependent epimerase/dehydratase" evidence="2">
    <location>
        <begin position="3"/>
        <end position="234"/>
    </location>
</feature>
<dbReference type="EMBL" id="JAROAV010000028">
    <property type="protein sequence ID" value="MDF8264871.1"/>
    <property type="molecule type" value="Genomic_DNA"/>
</dbReference>
<protein>
    <submittedName>
        <fullName evidence="3">NAD-dependent epimerase/dehydratase family protein</fullName>
    </submittedName>
</protein>
<dbReference type="SUPFAM" id="SSF51735">
    <property type="entry name" value="NAD(P)-binding Rossmann-fold domains"/>
    <property type="match status" value="1"/>
</dbReference>
<dbReference type="Pfam" id="PF01370">
    <property type="entry name" value="Epimerase"/>
    <property type="match status" value="1"/>
</dbReference>
<organism evidence="3 4">
    <name type="scientific">Luteipulveratus flavus</name>
    <dbReference type="NCBI Taxonomy" id="3031728"/>
    <lineage>
        <taxon>Bacteria</taxon>
        <taxon>Bacillati</taxon>
        <taxon>Actinomycetota</taxon>
        <taxon>Actinomycetes</taxon>
        <taxon>Micrococcales</taxon>
        <taxon>Dermacoccaceae</taxon>
        <taxon>Luteipulveratus</taxon>
    </lineage>
</organism>
<evidence type="ECO:0000259" key="2">
    <source>
        <dbReference type="Pfam" id="PF01370"/>
    </source>
</evidence>
<dbReference type="Gene3D" id="3.40.50.720">
    <property type="entry name" value="NAD(P)-binding Rossmann-like Domain"/>
    <property type="match status" value="1"/>
</dbReference>
<accession>A0ABT6C7F0</accession>
<dbReference type="RefSeq" id="WP_277192249.1">
    <property type="nucleotide sequence ID" value="NZ_JAROAV010000028.1"/>
</dbReference>
<sequence>MKVLVLGATGNVGTCMVRRLLDDPGVTELVGASRRRPAQFPAPALWRAVDVAQPLPTDLLDGVDAVVNLAWLMQPTRDPDLTWQANVLGTARLLDAIALSHVRVLLQASSVGAYSAKRDDTPVSETWPTHGVPTSAYSREKAYVERLLDIFEREHHRTRVVRMRPAFTFQAGAATQQRRLFAGPLVPGRFLAEGRLPVLPDPGGVQMQAVHADDVAHAYQLALAGEDAAGAYNLSAGDTVDMPTIASMLGARVVQVPRGLSRAGIHAAWAARLTPTSPGLFDLLNQVPRMSTQRAHVELGWQPAWSGADAVRDMLAGLRNGSAPATPPLDPRTSGPLRSHEVWTNVRNTP</sequence>
<evidence type="ECO:0000313" key="3">
    <source>
        <dbReference type="EMBL" id="MDF8264871.1"/>
    </source>
</evidence>
<evidence type="ECO:0000256" key="1">
    <source>
        <dbReference type="SAM" id="MobiDB-lite"/>
    </source>
</evidence>
<evidence type="ECO:0000313" key="4">
    <source>
        <dbReference type="Proteomes" id="UP001528912"/>
    </source>
</evidence>
<dbReference type="PANTHER" id="PTHR43245">
    <property type="entry name" value="BIFUNCTIONAL POLYMYXIN RESISTANCE PROTEIN ARNA"/>
    <property type="match status" value="1"/>
</dbReference>
<proteinExistence type="predicted"/>
<dbReference type="InterPro" id="IPR050177">
    <property type="entry name" value="Lipid_A_modif_metabolic_enz"/>
</dbReference>
<feature type="region of interest" description="Disordered" evidence="1">
    <location>
        <begin position="319"/>
        <end position="350"/>
    </location>
</feature>
<dbReference type="InterPro" id="IPR036291">
    <property type="entry name" value="NAD(P)-bd_dom_sf"/>
</dbReference>
<gene>
    <name evidence="3" type="ORF">P4R38_11500</name>
</gene>
<reference evidence="3 4" key="1">
    <citation type="submission" date="2023-03" db="EMBL/GenBank/DDBJ databases">
        <title>YIM 133296 draft genome.</title>
        <authorList>
            <person name="Xiong L."/>
        </authorList>
    </citation>
    <scope>NUCLEOTIDE SEQUENCE [LARGE SCALE GENOMIC DNA]</scope>
    <source>
        <strain evidence="3 4">YIM 133296</strain>
    </source>
</reference>
<keyword evidence="4" id="KW-1185">Reference proteome</keyword>
<dbReference type="InterPro" id="IPR001509">
    <property type="entry name" value="Epimerase_deHydtase"/>
</dbReference>
<name>A0ABT6C7F0_9MICO</name>
<dbReference type="Proteomes" id="UP001528912">
    <property type="component" value="Unassembled WGS sequence"/>
</dbReference>